<evidence type="ECO:0000256" key="1">
    <source>
        <dbReference type="ARBA" id="ARBA00022676"/>
    </source>
</evidence>
<dbReference type="EMBL" id="JACHIN010000020">
    <property type="protein sequence ID" value="MBB5083938.1"/>
    <property type="molecule type" value="Genomic_DNA"/>
</dbReference>
<dbReference type="PANTHER" id="PTHR12526:SF635">
    <property type="entry name" value="GLYCOSYL TRANSFERASE GROUP 1"/>
    <property type="match status" value="1"/>
</dbReference>
<organism evidence="4 5">
    <name type="scientific">Nonomuraea endophytica</name>
    <dbReference type="NCBI Taxonomy" id="714136"/>
    <lineage>
        <taxon>Bacteria</taxon>
        <taxon>Bacillati</taxon>
        <taxon>Actinomycetota</taxon>
        <taxon>Actinomycetes</taxon>
        <taxon>Streptosporangiales</taxon>
        <taxon>Streptosporangiaceae</taxon>
        <taxon>Nonomuraea</taxon>
    </lineage>
</organism>
<keyword evidence="1" id="KW-0328">Glycosyltransferase</keyword>
<dbReference type="Gene3D" id="3.40.50.2000">
    <property type="entry name" value="Glycogen Phosphorylase B"/>
    <property type="match status" value="2"/>
</dbReference>
<dbReference type="SUPFAM" id="SSF53756">
    <property type="entry name" value="UDP-Glycosyltransferase/glycogen phosphorylase"/>
    <property type="match status" value="1"/>
</dbReference>
<dbReference type="InterPro" id="IPR028098">
    <property type="entry name" value="Glyco_trans_4-like_N"/>
</dbReference>
<evidence type="ECO:0000256" key="2">
    <source>
        <dbReference type="ARBA" id="ARBA00022679"/>
    </source>
</evidence>
<reference evidence="4 5" key="1">
    <citation type="submission" date="2020-08" db="EMBL/GenBank/DDBJ databases">
        <title>Genomic Encyclopedia of Type Strains, Phase IV (KMG-IV): sequencing the most valuable type-strain genomes for metagenomic binning, comparative biology and taxonomic classification.</title>
        <authorList>
            <person name="Goeker M."/>
        </authorList>
    </citation>
    <scope>NUCLEOTIDE SEQUENCE [LARGE SCALE GENOMIC DNA]</scope>
    <source>
        <strain evidence="4 5">DSM 45385</strain>
    </source>
</reference>
<sequence>MRVMHLVQCGPTTGGTVSHVATQVTHQIARGLKVGVVAGSDGVLTGHCREAGADVFVDPTLLPVPAAGEPGDPAALLAVGSAWRPDLVHAHLMHAGFRGAELSRAIGAPLLYTQHMYNPVDPFLQAALAMDMDFPVIAVAEFAQRVIGKFLGDAGRVHYVPNGVDVPAPAGFRLEPGAGPRVLYCGRLSPEKGADVAVLAFELMLGQVPGAELHLVGTGPDETLLRRLVSALGIAEHVRFHGSVSGALTADIGADVLLASSRGDAASLVVLEAMASGIPIVSTTVGGIPELVRHEVDGLLVAPDNPHALARAALNVLAREDRGAAMADRARDRHRELFMAGRMVERTCAVYETVTR</sequence>
<protein>
    <submittedName>
        <fullName evidence="4">Glycosyltransferase involved in cell wall biosynthesis</fullName>
    </submittedName>
</protein>
<dbReference type="Pfam" id="PF13692">
    <property type="entry name" value="Glyco_trans_1_4"/>
    <property type="match status" value="1"/>
</dbReference>
<dbReference type="GO" id="GO:0016757">
    <property type="term" value="F:glycosyltransferase activity"/>
    <property type="evidence" value="ECO:0007669"/>
    <property type="project" value="UniProtKB-KW"/>
</dbReference>
<dbReference type="Proteomes" id="UP000568380">
    <property type="component" value="Unassembled WGS sequence"/>
</dbReference>
<dbReference type="CDD" id="cd03801">
    <property type="entry name" value="GT4_PimA-like"/>
    <property type="match status" value="1"/>
</dbReference>
<comment type="caution">
    <text evidence="4">The sequence shown here is derived from an EMBL/GenBank/DDBJ whole genome shotgun (WGS) entry which is preliminary data.</text>
</comment>
<dbReference type="PANTHER" id="PTHR12526">
    <property type="entry name" value="GLYCOSYLTRANSFERASE"/>
    <property type="match status" value="1"/>
</dbReference>
<proteinExistence type="predicted"/>
<dbReference type="RefSeq" id="WP_184973474.1">
    <property type="nucleotide sequence ID" value="NZ_JACHIN010000020.1"/>
</dbReference>
<gene>
    <name evidence="4" type="ORF">HNR40_009446</name>
</gene>
<feature type="domain" description="Glycosyltransferase subfamily 4-like N-terminal" evidence="3">
    <location>
        <begin position="14"/>
        <end position="166"/>
    </location>
</feature>
<keyword evidence="2 4" id="KW-0808">Transferase</keyword>
<dbReference type="Pfam" id="PF13439">
    <property type="entry name" value="Glyco_transf_4"/>
    <property type="match status" value="1"/>
</dbReference>
<keyword evidence="5" id="KW-1185">Reference proteome</keyword>
<evidence type="ECO:0000259" key="3">
    <source>
        <dbReference type="Pfam" id="PF13439"/>
    </source>
</evidence>
<dbReference type="AlphaFoldDB" id="A0A7W8AD58"/>
<evidence type="ECO:0000313" key="4">
    <source>
        <dbReference type="EMBL" id="MBB5083938.1"/>
    </source>
</evidence>
<name>A0A7W8AD58_9ACTN</name>
<evidence type="ECO:0000313" key="5">
    <source>
        <dbReference type="Proteomes" id="UP000568380"/>
    </source>
</evidence>
<accession>A0A7W8AD58</accession>